<gene>
    <name evidence="1" type="ordered locus">KNP414_05248</name>
</gene>
<reference evidence="1 2" key="2">
    <citation type="journal article" date="2013" name="Genome Announc.">
        <title>Genome Sequence of Growth-Improving Paenibacillus mucilaginosus Strain KNP414.</title>
        <authorList>
            <person name="Lu J.J."/>
            <person name="Wang J.F."/>
            <person name="Hu X.F."/>
        </authorList>
    </citation>
    <scope>NUCLEOTIDE SEQUENCE [LARGE SCALE GENOMIC DNA]</scope>
    <source>
        <strain evidence="1 2">KNP414</strain>
    </source>
</reference>
<name>F8FC11_PAEMK</name>
<protein>
    <submittedName>
        <fullName evidence="1">Uncharacterized protein</fullName>
    </submittedName>
</protein>
<organism evidence="1 2">
    <name type="scientific">Paenibacillus mucilaginosus (strain KNP414)</name>
    <dbReference type="NCBI Taxonomy" id="1036673"/>
    <lineage>
        <taxon>Bacteria</taxon>
        <taxon>Bacillati</taxon>
        <taxon>Bacillota</taxon>
        <taxon>Bacilli</taxon>
        <taxon>Bacillales</taxon>
        <taxon>Paenibacillaceae</taxon>
        <taxon>Paenibacillus</taxon>
    </lineage>
</organism>
<reference evidence="2" key="1">
    <citation type="submission" date="2011-06" db="EMBL/GenBank/DDBJ databases">
        <title>Complete genome sequence of Paenibacillus mucilaginosus KNP414.</title>
        <authorList>
            <person name="Wang J."/>
            <person name="Hu S."/>
            <person name="Hu X."/>
            <person name="Zhang B."/>
            <person name="Dong D."/>
            <person name="Zhang S."/>
            <person name="Zhao K."/>
            <person name="Wu D."/>
        </authorList>
    </citation>
    <scope>NUCLEOTIDE SEQUENCE [LARGE SCALE GENOMIC DNA]</scope>
    <source>
        <strain evidence="2">KNP414</strain>
    </source>
</reference>
<evidence type="ECO:0000313" key="2">
    <source>
        <dbReference type="Proteomes" id="UP000006620"/>
    </source>
</evidence>
<dbReference type="Proteomes" id="UP000006620">
    <property type="component" value="Chromosome"/>
</dbReference>
<evidence type="ECO:0000313" key="1">
    <source>
        <dbReference type="EMBL" id="AEI43772.1"/>
    </source>
</evidence>
<dbReference type="EMBL" id="CP002869">
    <property type="protein sequence ID" value="AEI43772.1"/>
    <property type="molecule type" value="Genomic_DNA"/>
</dbReference>
<dbReference type="PATRIC" id="fig|1036673.3.peg.4859"/>
<accession>F8FC11</accession>
<dbReference type="HOGENOM" id="CLU_3138575_0_0_9"/>
<proteinExistence type="predicted"/>
<sequence>MTRIDREAEFPFRRYPTKKALSSDKCFFVYSFVSKEDAAVSYMSSSGAS</sequence>
<dbReference type="KEGG" id="pms:KNP414_05248"/>
<dbReference type="AlphaFoldDB" id="F8FC11"/>